<feature type="transmembrane region" description="Helical" evidence="12">
    <location>
        <begin position="20"/>
        <end position="40"/>
    </location>
</feature>
<keyword evidence="5" id="KW-0597">Phosphoprotein</keyword>
<gene>
    <name evidence="13" type="ORF">OSB04_un000992</name>
</gene>
<reference evidence="13" key="1">
    <citation type="submission" date="2023-03" db="EMBL/GenBank/DDBJ databases">
        <title>Chromosome-scale reference genome and RAD-based genetic map of yellow starthistle (Centaurea solstitialis) reveal putative structural variation and QTLs associated with invader traits.</title>
        <authorList>
            <person name="Reatini B."/>
            <person name="Cang F.A."/>
            <person name="Jiang Q."/>
            <person name="Mckibben M.T.W."/>
            <person name="Barker M.S."/>
            <person name="Rieseberg L.H."/>
            <person name="Dlugosch K.M."/>
        </authorList>
    </citation>
    <scope>NUCLEOTIDE SEQUENCE</scope>
    <source>
        <strain evidence="13">CAN-66</strain>
        <tissue evidence="13">Leaf</tissue>
    </source>
</reference>
<dbReference type="SUPFAM" id="SSF161077">
    <property type="entry name" value="Photosystem II antenna protein-like"/>
    <property type="match status" value="1"/>
</dbReference>
<keyword evidence="10 12" id="KW-0472">Membrane</keyword>
<evidence type="ECO:0000256" key="6">
    <source>
        <dbReference type="ARBA" id="ARBA00022640"/>
    </source>
</evidence>
<dbReference type="InterPro" id="IPR001056">
    <property type="entry name" value="PSII_PsbH"/>
</dbReference>
<dbReference type="Proteomes" id="UP001172457">
    <property type="component" value="Unassembled WGS sequence"/>
</dbReference>
<dbReference type="PANTHER" id="PTHR34469:SF4">
    <property type="entry name" value="PHOTOSYSTEM II REACTION CENTER PROTEIN H"/>
    <property type="match status" value="1"/>
</dbReference>
<accession>A0AA38W319</accession>
<keyword evidence="3" id="KW-0148">Chlorophyll</keyword>
<comment type="caution">
    <text evidence="13">The sequence shown here is derived from an EMBL/GenBank/DDBJ whole genome shotgun (WGS) entry which is preliminary data.</text>
</comment>
<evidence type="ECO:0008006" key="15">
    <source>
        <dbReference type="Google" id="ProtNLM"/>
    </source>
</evidence>
<evidence type="ECO:0000256" key="4">
    <source>
        <dbReference type="ARBA" id="ARBA00022531"/>
    </source>
</evidence>
<dbReference type="GO" id="GO:0009535">
    <property type="term" value="C:chloroplast thylakoid membrane"/>
    <property type="evidence" value="ECO:0007669"/>
    <property type="project" value="UniProtKB-SubCell"/>
</dbReference>
<dbReference type="Gene3D" id="1.20.5.880">
    <property type="entry name" value="Photosystem II reaction center protein H"/>
    <property type="match status" value="1"/>
</dbReference>
<proteinExistence type="predicted"/>
<keyword evidence="6" id="KW-0934">Plastid</keyword>
<dbReference type="NCBIfam" id="TIGR03039">
    <property type="entry name" value="PS_II_CP47"/>
    <property type="match status" value="1"/>
</dbReference>
<evidence type="ECO:0000313" key="13">
    <source>
        <dbReference type="EMBL" id="KAJ9535849.1"/>
    </source>
</evidence>
<dbReference type="AlphaFoldDB" id="A0AA38W319"/>
<comment type="subcellular location">
    <subcellularLocation>
        <location evidence="1">Membrane</location>
        <topology evidence="1">Multi-pass membrane protein</topology>
    </subcellularLocation>
    <subcellularLocation>
        <location evidence="2">Plastid</location>
        <location evidence="2">Chloroplast thylakoid membrane</location>
        <topology evidence="2">Single-pass membrane protein</topology>
    </subcellularLocation>
</comment>
<dbReference type="InterPro" id="IPR000932">
    <property type="entry name" value="PS_antenna-like"/>
</dbReference>
<keyword evidence="9" id="KW-0157">Chromophore</keyword>
<dbReference type="GO" id="GO:0016168">
    <property type="term" value="F:chlorophyll binding"/>
    <property type="evidence" value="ECO:0007669"/>
    <property type="project" value="UniProtKB-KW"/>
</dbReference>
<keyword evidence="11" id="KW-0604">Photosystem II</keyword>
<dbReference type="Gene3D" id="3.10.680.10">
    <property type="entry name" value="Photosystem II CP47 reaction center protein"/>
    <property type="match status" value="1"/>
</dbReference>
<feature type="non-terminal residue" evidence="13">
    <location>
        <position position="1"/>
    </location>
</feature>
<evidence type="ECO:0000256" key="10">
    <source>
        <dbReference type="ARBA" id="ARBA00023136"/>
    </source>
</evidence>
<dbReference type="InterPro" id="IPR036001">
    <property type="entry name" value="PS_II_antenna-like_sf"/>
</dbReference>
<protein>
    <recommendedName>
        <fullName evidence="15">Photosystem II CP47 reaction center protein</fullName>
    </recommendedName>
</protein>
<dbReference type="Pfam" id="PF00421">
    <property type="entry name" value="PSII"/>
    <property type="match status" value="2"/>
</dbReference>
<evidence type="ECO:0000256" key="2">
    <source>
        <dbReference type="ARBA" id="ARBA00004581"/>
    </source>
</evidence>
<evidence type="ECO:0000256" key="5">
    <source>
        <dbReference type="ARBA" id="ARBA00022553"/>
    </source>
</evidence>
<dbReference type="GO" id="GO:0042301">
    <property type="term" value="F:phosphate ion binding"/>
    <property type="evidence" value="ECO:0007669"/>
    <property type="project" value="InterPro"/>
</dbReference>
<evidence type="ECO:0000256" key="12">
    <source>
        <dbReference type="SAM" id="Phobius"/>
    </source>
</evidence>
<dbReference type="GO" id="GO:0009772">
    <property type="term" value="P:photosynthetic electron transport in photosystem II"/>
    <property type="evidence" value="ECO:0007669"/>
    <property type="project" value="InterPro"/>
</dbReference>
<evidence type="ECO:0000256" key="8">
    <source>
        <dbReference type="ARBA" id="ARBA00022989"/>
    </source>
</evidence>
<name>A0AA38W319_9ASTR</name>
<keyword evidence="14" id="KW-1185">Reference proteome</keyword>
<sequence length="527" mass="58054">MGLPWYRVHTVVLNDPGRLLSVHIMHTALVAGWAGSMALYELAVFDPSDPVLDPMWRQGMFVIPFMTRLGITNSWGGWSITGGTITNPGIWSYEGVAGAHIVFSGLCFLAAIWHWVYWDLEIFCDERTGKPSLDLPKIFGIHLFLAGVACFGFGAFHVTGLYGPGIWVSDPYGLTGKVQSVNPSWGVEGFDPFVPGGIASHHIAAGTLGILAGLFHLSVRPPQRLYKGLRMGNIETVLSSSIAAVFFAAFVVAGTMWYGSATTPIELFGPTRYQWDQGYFQQEIYRRVSAGLAENQSLSEAWSKIPEKLAFYDYIGNNPAKGGLFRAGSMDNGDGIAVGWLGHPIFRDKEGRELFVRRMPTFFETFPTETGLGWFTFGHASFALLFFFGHIWHGARTLFRDVFAGIDPDLDAQVEFGAFQKLGDPTTRRQGNRRNNEPPNIGRLITSISPHVPRMDLLVVEKVAQKRQQISMNTIGFMATQTVENGSRSGPRRTTVGDLLKPLNSEYGKVAPGWGTTPLMGVAMALF</sequence>
<dbReference type="GO" id="GO:0050821">
    <property type="term" value="P:protein stabilization"/>
    <property type="evidence" value="ECO:0007669"/>
    <property type="project" value="InterPro"/>
</dbReference>
<dbReference type="SUPFAM" id="SSF161025">
    <property type="entry name" value="Photosystem II 10 kDa phosphoprotein PsbH"/>
    <property type="match status" value="1"/>
</dbReference>
<dbReference type="GO" id="GO:0009523">
    <property type="term" value="C:photosystem II"/>
    <property type="evidence" value="ECO:0007669"/>
    <property type="project" value="UniProtKB-KW"/>
</dbReference>
<evidence type="ECO:0000313" key="14">
    <source>
        <dbReference type="Proteomes" id="UP001172457"/>
    </source>
</evidence>
<keyword evidence="4" id="KW-0602">Photosynthesis</keyword>
<feature type="transmembrane region" description="Helical" evidence="12">
    <location>
        <begin position="372"/>
        <end position="392"/>
    </location>
</feature>
<feature type="transmembrane region" description="Helical" evidence="12">
    <location>
        <begin position="237"/>
        <end position="258"/>
    </location>
</feature>
<dbReference type="EMBL" id="JARYMX010000109">
    <property type="protein sequence ID" value="KAJ9535849.1"/>
    <property type="molecule type" value="Genomic_DNA"/>
</dbReference>
<evidence type="ECO:0000256" key="3">
    <source>
        <dbReference type="ARBA" id="ARBA00022494"/>
    </source>
</evidence>
<keyword evidence="8 12" id="KW-1133">Transmembrane helix</keyword>
<keyword evidence="7 12" id="KW-0812">Transmembrane</keyword>
<feature type="transmembrane region" description="Helical" evidence="12">
    <location>
        <begin position="198"/>
        <end position="217"/>
    </location>
</feature>
<dbReference type="InterPro" id="IPR017486">
    <property type="entry name" value="PSII_PsbB"/>
</dbReference>
<feature type="transmembrane region" description="Helical" evidence="12">
    <location>
        <begin position="139"/>
        <end position="162"/>
    </location>
</feature>
<evidence type="ECO:0000256" key="9">
    <source>
        <dbReference type="ARBA" id="ARBA00022991"/>
    </source>
</evidence>
<feature type="transmembrane region" description="Helical" evidence="12">
    <location>
        <begin position="98"/>
        <end position="118"/>
    </location>
</feature>
<dbReference type="InterPro" id="IPR036863">
    <property type="entry name" value="PSII_PsbH_sf"/>
</dbReference>
<dbReference type="Pfam" id="PF00737">
    <property type="entry name" value="PsbH"/>
    <property type="match status" value="1"/>
</dbReference>
<dbReference type="PANTHER" id="PTHR34469">
    <property type="entry name" value="PHOTOSYSTEM II REACTION CENTER PROTEIN H"/>
    <property type="match status" value="1"/>
</dbReference>
<evidence type="ECO:0000256" key="1">
    <source>
        <dbReference type="ARBA" id="ARBA00004141"/>
    </source>
</evidence>
<evidence type="ECO:0000256" key="11">
    <source>
        <dbReference type="ARBA" id="ARBA00023276"/>
    </source>
</evidence>
<evidence type="ECO:0000256" key="7">
    <source>
        <dbReference type="ARBA" id="ARBA00022692"/>
    </source>
</evidence>
<organism evidence="13 14">
    <name type="scientific">Centaurea solstitialis</name>
    <name type="common">yellow star-thistle</name>
    <dbReference type="NCBI Taxonomy" id="347529"/>
    <lineage>
        <taxon>Eukaryota</taxon>
        <taxon>Viridiplantae</taxon>
        <taxon>Streptophyta</taxon>
        <taxon>Embryophyta</taxon>
        <taxon>Tracheophyta</taxon>
        <taxon>Spermatophyta</taxon>
        <taxon>Magnoliopsida</taxon>
        <taxon>eudicotyledons</taxon>
        <taxon>Gunneridae</taxon>
        <taxon>Pentapetalae</taxon>
        <taxon>asterids</taxon>
        <taxon>campanulids</taxon>
        <taxon>Asterales</taxon>
        <taxon>Asteraceae</taxon>
        <taxon>Carduoideae</taxon>
        <taxon>Cardueae</taxon>
        <taxon>Centaureinae</taxon>
        <taxon>Centaurea</taxon>
    </lineage>
</organism>